<dbReference type="AlphaFoldDB" id="A0A6V8SD32"/>
<dbReference type="RefSeq" id="WP_183276676.1">
    <property type="nucleotide sequence ID" value="NZ_BLZR01000001.1"/>
</dbReference>
<dbReference type="InterPro" id="IPR007553">
    <property type="entry name" value="2-thiour_desulf"/>
</dbReference>
<dbReference type="Pfam" id="PF04463">
    <property type="entry name" value="2-thiour_desulf"/>
    <property type="match status" value="1"/>
</dbReference>
<evidence type="ECO:0000313" key="3">
    <source>
        <dbReference type="Proteomes" id="UP000580568"/>
    </source>
</evidence>
<name>A0A6V8SD32_9CLOT</name>
<comment type="caution">
    <text evidence="2">The sequence shown here is derived from an EMBL/GenBank/DDBJ whole genome shotgun (WGS) entry which is preliminary data.</text>
</comment>
<dbReference type="Proteomes" id="UP000580568">
    <property type="component" value="Unassembled WGS sequence"/>
</dbReference>
<dbReference type="InterPro" id="IPR017087">
    <property type="entry name" value="UCP037004"/>
</dbReference>
<evidence type="ECO:0000259" key="1">
    <source>
        <dbReference type="Pfam" id="PF08349"/>
    </source>
</evidence>
<reference evidence="2 3" key="1">
    <citation type="submission" date="2020-07" db="EMBL/GenBank/DDBJ databases">
        <title>A new beta-1,3-glucan-decomposing anaerobic bacterium isolated from anoxic soil subjected to biological soil disinfestation.</title>
        <authorList>
            <person name="Ueki A."/>
            <person name="Tonouchi A."/>
        </authorList>
    </citation>
    <scope>NUCLEOTIDE SEQUENCE [LARGE SCALE GENOMIC DNA]</scope>
    <source>
        <strain evidence="2 3">TW1</strain>
    </source>
</reference>
<dbReference type="PANTHER" id="PTHR30087">
    <property type="entry name" value="INNER MEMBRANE PROTEIN"/>
    <property type="match status" value="1"/>
</dbReference>
<gene>
    <name evidence="2" type="ORF">bsdtw1_01220</name>
</gene>
<dbReference type="InterPro" id="IPR013560">
    <property type="entry name" value="DUF1722"/>
</dbReference>
<keyword evidence="3" id="KW-1185">Reference proteome</keyword>
<sequence>MFKWSKPRIVVSKCLGTTPCRYNGEASTFDLYIRLQPFIDFKEVCPESAIGLPTPREVIRLISSNGDIKLIEYSTQKEYTEDMIKFSESFINDLNGVDGFLLKSRSPSCGTRDVKIYNGTEKGASSSKGKGIFGGLIQNKFNYLPIEEDGRLKNFSIRNHFLSSIFTLAEFSEVKAHKDLSSLVKYHSRHKLLFMSYNQTELKKLGRIVANHDLLNIDELIDSYNIGLLKLLSKTPRYTSNINVLMHALGYFSEYLNSKEKEFMLSIIDKYRLGKIPLSVPINVVKSHAIRFSNQYLLDQSFLEPYPEELIDISDSGKGISR</sequence>
<dbReference type="Pfam" id="PF08349">
    <property type="entry name" value="DUF1722"/>
    <property type="match status" value="1"/>
</dbReference>
<organism evidence="2 3">
    <name type="scientific">Clostridium fungisolvens</name>
    <dbReference type="NCBI Taxonomy" id="1604897"/>
    <lineage>
        <taxon>Bacteria</taxon>
        <taxon>Bacillati</taxon>
        <taxon>Bacillota</taxon>
        <taxon>Clostridia</taxon>
        <taxon>Eubacteriales</taxon>
        <taxon>Clostridiaceae</taxon>
        <taxon>Clostridium</taxon>
    </lineage>
</organism>
<proteinExistence type="predicted"/>
<accession>A0A6V8SD32</accession>
<dbReference type="PANTHER" id="PTHR30087:SF0">
    <property type="entry name" value="INNER MEMBRANE PROTEIN"/>
    <property type="match status" value="1"/>
</dbReference>
<feature type="domain" description="DUF1722" evidence="1">
    <location>
        <begin position="191"/>
        <end position="307"/>
    </location>
</feature>
<protein>
    <recommendedName>
        <fullName evidence="1">DUF1722 domain-containing protein</fullName>
    </recommendedName>
</protein>
<dbReference type="EMBL" id="BLZR01000001">
    <property type="protein sequence ID" value="GFP75149.1"/>
    <property type="molecule type" value="Genomic_DNA"/>
</dbReference>
<dbReference type="PIRSF" id="PIRSF037004">
    <property type="entry name" value="UCP037004"/>
    <property type="match status" value="1"/>
</dbReference>
<evidence type="ECO:0000313" key="2">
    <source>
        <dbReference type="EMBL" id="GFP75149.1"/>
    </source>
</evidence>